<keyword evidence="8 12" id="KW-0472">Membrane</keyword>
<evidence type="ECO:0000256" key="5">
    <source>
        <dbReference type="ARBA" id="ARBA00022781"/>
    </source>
</evidence>
<dbReference type="HAMAP" id="MF_01398">
    <property type="entry name" value="ATP_synth_b_bprime"/>
    <property type="match status" value="1"/>
</dbReference>
<keyword evidence="6 12" id="KW-1133">Transmembrane helix</keyword>
<dbReference type="GO" id="GO:0045259">
    <property type="term" value="C:proton-transporting ATP synthase complex"/>
    <property type="evidence" value="ECO:0007669"/>
    <property type="project" value="UniProtKB-KW"/>
</dbReference>
<feature type="transmembrane region" description="Helical" evidence="12">
    <location>
        <begin position="808"/>
        <end position="829"/>
    </location>
</feature>
<comment type="caution">
    <text evidence="14">The sequence shown here is derived from an EMBL/GenBank/DDBJ whole genome shotgun (WGS) entry which is preliminary data.</text>
</comment>
<dbReference type="Gene3D" id="1.10.510.10">
    <property type="entry name" value="Transferase(Phosphotransferase) domain 1"/>
    <property type="match status" value="1"/>
</dbReference>
<protein>
    <recommendedName>
        <fullName evidence="13">Protein kinase domain-containing protein</fullName>
    </recommendedName>
</protein>
<feature type="transmembrane region" description="Helical" evidence="12">
    <location>
        <begin position="81"/>
        <end position="102"/>
    </location>
</feature>
<evidence type="ECO:0000256" key="6">
    <source>
        <dbReference type="ARBA" id="ARBA00022989"/>
    </source>
</evidence>
<dbReference type="PROSITE" id="PS50011">
    <property type="entry name" value="PROTEIN_KINASE_DOM"/>
    <property type="match status" value="1"/>
</dbReference>
<keyword evidence="5" id="KW-0375">Hydrogen ion transport</keyword>
<keyword evidence="4 12" id="KW-0812">Transmembrane</keyword>
<proteinExistence type="inferred from homology"/>
<reference evidence="14 15" key="1">
    <citation type="submission" date="2020-02" db="EMBL/GenBank/DDBJ databases">
        <authorList>
            <person name="Ma Q."/>
            <person name="Huang Y."/>
            <person name="Song X."/>
            <person name="Pei D."/>
        </authorList>
    </citation>
    <scope>NUCLEOTIDE SEQUENCE [LARGE SCALE GENOMIC DNA]</scope>
    <source>
        <strain evidence="14">Sxm20200214</strain>
        <tissue evidence="14">Leaf</tissue>
    </source>
</reference>
<dbReference type="Pfam" id="PF07714">
    <property type="entry name" value="PK_Tyr_Ser-Thr"/>
    <property type="match status" value="1"/>
</dbReference>
<keyword evidence="3" id="KW-0138">CF(0)</keyword>
<evidence type="ECO:0000256" key="7">
    <source>
        <dbReference type="ARBA" id="ARBA00023065"/>
    </source>
</evidence>
<feature type="region of interest" description="Disordered" evidence="11">
    <location>
        <begin position="834"/>
        <end position="862"/>
    </location>
</feature>
<dbReference type="GO" id="GO:0015078">
    <property type="term" value="F:proton transmembrane transporter activity"/>
    <property type="evidence" value="ECO:0007669"/>
    <property type="project" value="InterPro"/>
</dbReference>
<dbReference type="PANTHER" id="PTHR47209">
    <property type="entry name" value="OS06G0639500 PROTEIN"/>
    <property type="match status" value="1"/>
</dbReference>
<dbReference type="PANTHER" id="PTHR47209:SF1">
    <property type="entry name" value="OS06G0639500 PROTEIN"/>
    <property type="match status" value="1"/>
</dbReference>
<dbReference type="CDD" id="cd06503">
    <property type="entry name" value="ATP-synt_Fo_b"/>
    <property type="match status" value="1"/>
</dbReference>
<feature type="coiled-coil region" evidence="10">
    <location>
        <begin position="146"/>
        <end position="211"/>
    </location>
</feature>
<dbReference type="GO" id="GO:0004672">
    <property type="term" value="F:protein kinase activity"/>
    <property type="evidence" value="ECO:0007669"/>
    <property type="project" value="InterPro"/>
</dbReference>
<evidence type="ECO:0000256" key="3">
    <source>
        <dbReference type="ARBA" id="ARBA00022547"/>
    </source>
</evidence>
<dbReference type="EMBL" id="JAAMPC010000027">
    <property type="protein sequence ID" value="KAG2245293.1"/>
    <property type="molecule type" value="Genomic_DNA"/>
</dbReference>
<evidence type="ECO:0000256" key="8">
    <source>
        <dbReference type="ARBA" id="ARBA00023136"/>
    </source>
</evidence>
<evidence type="ECO:0000256" key="10">
    <source>
        <dbReference type="SAM" id="Coils"/>
    </source>
</evidence>
<dbReference type="InterPro" id="IPR034679">
    <property type="entry name" value="ATP_synth_b"/>
</dbReference>
<dbReference type="HAMAP" id="MF_01399">
    <property type="entry name" value="ATP_synth_bprime"/>
    <property type="match status" value="1"/>
</dbReference>
<dbReference type="OrthoDB" id="4062651at2759"/>
<dbReference type="InterPro" id="IPR000719">
    <property type="entry name" value="Prot_kinase_dom"/>
</dbReference>
<keyword evidence="7" id="KW-0406">Ion transport</keyword>
<evidence type="ECO:0000256" key="9">
    <source>
        <dbReference type="ARBA" id="ARBA00025198"/>
    </source>
</evidence>
<sequence length="869" mass="95960">MANSIMASSKPLIFLSSSSTQPSRVHLPKLAKLPQIPKPISSSSSLRSKALSFSSATVKSLALIAALAPPSMAEAMEKAQLFDFNLTLPIIVVEFLFLMFALDKVYYSPLGNFMDKRDGEIKEKLASVKDTSTEVKALDEQAASVMRAARAEIAAALNKMKKETQVEVEEQLAEGRKKVEAELQEALASLEKQKEETIKALDSQIAALSEDIVKKLALIEFHFDGILLLACSPTSPRHLSLSLVCIALLLLKRRTHTHMASKIIAGKPDDSEYEIIEGGSESALAIGTSPWMNSATLKLRHRIGRGPFGDVWLATHHQSTEDYDEHHEVAIKMLHPIKEDQRKVVVDKFEELFSKCHGVENVCLLRGVSSISGRICIIMKFYEGCVGDKMARLKGGKLSLPDVLRYGVDLATGILELHSKGFLILNLKPSNFLLSDNDKAILGDVGVPYLLLSIPLPSSDMTMRLGTPNYMAPEQWQPEVRGPMSFETDSWGFGCSIVEMLTGVQPWSGKSADEIYDLVVRKQEKLSIPNGIPPPLENLLRGCFMYDLRSRPSMTDILNVLKSLQNSEEEEVWRGIDSREIRKSSATLGYTEWFLSKDHLRVGDTVRSRKPANSFKHENMDVPEGIVVGLERDTDPDEFALVKVHGVHDPLRVHVSVLERVTNGLASGDWVRLKDGEDKRHSLVGVIHSIDRDGNVAVGFIGLPTLWKGTSSQLQMAKGYSVGQFVKIKANVVIPRFKWMRKGRGIWATGRISRVLPNGCLEVDFPGVLPFGEEQGSCLADPAEVEIVNFNTCEGVVKKYQHLEDFHWAVRPLLIAMGLLTAMKLGLFVGKKAGRKDGKQRDGSGGQGGDCQIMDGQDSGKSKWLVFSV</sequence>
<evidence type="ECO:0000313" key="15">
    <source>
        <dbReference type="Proteomes" id="UP000886595"/>
    </source>
</evidence>
<feature type="domain" description="Protein kinase" evidence="13">
    <location>
        <begin position="297"/>
        <end position="564"/>
    </location>
</feature>
<keyword evidence="15" id="KW-1185">Reference proteome</keyword>
<accession>A0A8X7P746</accession>
<dbReference type="Gene3D" id="3.30.200.20">
    <property type="entry name" value="Phosphorylase Kinase, domain 1"/>
    <property type="match status" value="1"/>
</dbReference>
<evidence type="ECO:0000256" key="4">
    <source>
        <dbReference type="ARBA" id="ARBA00022692"/>
    </source>
</evidence>
<evidence type="ECO:0000256" key="2">
    <source>
        <dbReference type="ARBA" id="ARBA00022448"/>
    </source>
</evidence>
<dbReference type="InterPro" id="IPR001245">
    <property type="entry name" value="Ser-Thr/Tyr_kinase_cat_dom"/>
</dbReference>
<dbReference type="InterPro" id="IPR011009">
    <property type="entry name" value="Kinase-like_dom_sf"/>
</dbReference>
<evidence type="ECO:0000313" key="14">
    <source>
        <dbReference type="EMBL" id="KAG2245293.1"/>
    </source>
</evidence>
<comment type="subcellular location">
    <subcellularLocation>
        <location evidence="1">Membrane</location>
        <topology evidence="1">Single-pass membrane protein</topology>
    </subcellularLocation>
</comment>
<evidence type="ECO:0000259" key="13">
    <source>
        <dbReference type="PROSITE" id="PS50011"/>
    </source>
</evidence>
<name>A0A8X7P746_BRACI</name>
<organism evidence="14 15">
    <name type="scientific">Brassica carinata</name>
    <name type="common">Ethiopian mustard</name>
    <name type="synonym">Abyssinian cabbage</name>
    <dbReference type="NCBI Taxonomy" id="52824"/>
    <lineage>
        <taxon>Eukaryota</taxon>
        <taxon>Viridiplantae</taxon>
        <taxon>Streptophyta</taxon>
        <taxon>Embryophyta</taxon>
        <taxon>Tracheophyta</taxon>
        <taxon>Spermatophyta</taxon>
        <taxon>Magnoliopsida</taxon>
        <taxon>eudicotyledons</taxon>
        <taxon>Gunneridae</taxon>
        <taxon>Pentapetalae</taxon>
        <taxon>rosids</taxon>
        <taxon>malvids</taxon>
        <taxon>Brassicales</taxon>
        <taxon>Brassicaceae</taxon>
        <taxon>Brassiceae</taxon>
        <taxon>Brassica</taxon>
    </lineage>
</organism>
<comment type="function">
    <text evidence="9">F(1)F(0) ATP synthase produces ATP from ADP in the presence of a proton or sodium gradient. F-type ATPases consist of two structural domains, F(1) containing the extramembraneous catalytic core and F(0) containing the membrane proton channel, linked together by a central stalk and a peripheral stalk. During catalysis, ATP synthesis in the catalytic domain of F(1) is coupled via a rotary mechanism of the central stalk subunits to proton translocation.</text>
</comment>
<dbReference type="AlphaFoldDB" id="A0A8X7P746"/>
<gene>
    <name evidence="14" type="ORF">Bca52824_092893</name>
</gene>
<dbReference type="Pfam" id="PF00430">
    <property type="entry name" value="ATP-synt_B"/>
    <property type="match status" value="1"/>
</dbReference>
<dbReference type="GO" id="GO:0005524">
    <property type="term" value="F:ATP binding"/>
    <property type="evidence" value="ECO:0007669"/>
    <property type="project" value="InterPro"/>
</dbReference>
<dbReference type="GO" id="GO:0015986">
    <property type="term" value="P:proton motive force-driven ATP synthesis"/>
    <property type="evidence" value="ECO:0007669"/>
    <property type="project" value="InterPro"/>
</dbReference>
<keyword evidence="10" id="KW-0175">Coiled coil</keyword>
<dbReference type="Proteomes" id="UP000886595">
    <property type="component" value="Unassembled WGS sequence"/>
</dbReference>
<dbReference type="InterPro" id="IPR053293">
    <property type="entry name" value="OCM_Kinase"/>
</dbReference>
<evidence type="ECO:0000256" key="11">
    <source>
        <dbReference type="SAM" id="MobiDB-lite"/>
    </source>
</evidence>
<dbReference type="InterPro" id="IPR002146">
    <property type="entry name" value="ATP_synth_b/b'su_bac/chlpt"/>
</dbReference>
<keyword evidence="2" id="KW-0813">Transport</keyword>
<evidence type="ECO:0000256" key="12">
    <source>
        <dbReference type="SAM" id="Phobius"/>
    </source>
</evidence>
<dbReference type="SUPFAM" id="SSF56112">
    <property type="entry name" value="Protein kinase-like (PK-like)"/>
    <property type="match status" value="1"/>
</dbReference>
<evidence type="ECO:0000256" key="1">
    <source>
        <dbReference type="ARBA" id="ARBA00004167"/>
    </source>
</evidence>